<dbReference type="PRINTS" id="PR00038">
    <property type="entry name" value="HTHLUXR"/>
</dbReference>
<dbReference type="InterPro" id="IPR000792">
    <property type="entry name" value="Tscrpt_reg_LuxR_C"/>
</dbReference>
<dbReference type="InterPro" id="IPR001789">
    <property type="entry name" value="Sig_transdc_resp-reg_receiver"/>
</dbReference>
<evidence type="ECO:0000259" key="4">
    <source>
        <dbReference type="PROSITE" id="PS50043"/>
    </source>
</evidence>
<feature type="domain" description="HTH luxR-type" evidence="4">
    <location>
        <begin position="158"/>
        <end position="223"/>
    </location>
</feature>
<dbReference type="PANTHER" id="PTHR45566:SF1">
    <property type="entry name" value="HTH-TYPE TRANSCRIPTIONAL REGULATOR YHJB-RELATED"/>
    <property type="match status" value="1"/>
</dbReference>
<dbReference type="RefSeq" id="WP_082627909.1">
    <property type="nucleotide sequence ID" value="NZ_CP013189.1"/>
</dbReference>
<keyword evidence="7" id="KW-1185">Reference proteome</keyword>
<organism evidence="6 7">
    <name type="scientific">Pseudohongiella spirulinae</name>
    <dbReference type="NCBI Taxonomy" id="1249552"/>
    <lineage>
        <taxon>Bacteria</taxon>
        <taxon>Pseudomonadati</taxon>
        <taxon>Pseudomonadota</taxon>
        <taxon>Gammaproteobacteria</taxon>
        <taxon>Pseudomonadales</taxon>
        <taxon>Pseudohongiellaceae</taxon>
        <taxon>Pseudohongiella</taxon>
    </lineage>
</organism>
<dbReference type="SUPFAM" id="SSF52172">
    <property type="entry name" value="CheY-like"/>
    <property type="match status" value="1"/>
</dbReference>
<name>A0A0S2K9W0_9GAMM</name>
<evidence type="ECO:0000256" key="2">
    <source>
        <dbReference type="ARBA" id="ARBA00023125"/>
    </source>
</evidence>
<protein>
    <submittedName>
        <fullName evidence="6">Response regulator containing a CheY-like receiver domain and an HTH DNA-binding domain</fullName>
    </submittedName>
</protein>
<dbReference type="AlphaFoldDB" id="A0A0S2K9W0"/>
<evidence type="ECO:0000313" key="6">
    <source>
        <dbReference type="EMBL" id="ALO45111.1"/>
    </source>
</evidence>
<feature type="domain" description="Response regulatory" evidence="5">
    <location>
        <begin position="12"/>
        <end position="128"/>
    </location>
</feature>
<dbReference type="InterPro" id="IPR058245">
    <property type="entry name" value="NreC/VraR/RcsB-like_REC"/>
</dbReference>
<dbReference type="CDD" id="cd17535">
    <property type="entry name" value="REC_NarL-like"/>
    <property type="match status" value="1"/>
</dbReference>
<dbReference type="CDD" id="cd06170">
    <property type="entry name" value="LuxR_C_like"/>
    <property type="match status" value="1"/>
</dbReference>
<dbReference type="Pfam" id="PF00072">
    <property type="entry name" value="Response_reg"/>
    <property type="match status" value="1"/>
</dbReference>
<dbReference type="InterPro" id="IPR051015">
    <property type="entry name" value="EvgA-like"/>
</dbReference>
<sequence length="237" mass="26326">MTASTEGRARVRILLIDDHDLFREGLKYLLHVLDDKVQYYEAGSLNEALRLAELSPFDLVLLDYYMPGVNGMEALDKCREIFESATLVVVSGEEDPRIIRQTIDQGASGYIPKSSSRESLVEALRLVLSGGIYLPGSALKPLSQMQALDQLQQMAAQSDVMITQLSRRQFEVLMKAVQGKSNKTIAKELEISDHTVKAHLSVAFRVLGVQNRTEAVYATAKLGIQPDQIARYEEVVG</sequence>
<dbReference type="STRING" id="1249552.PS2015_425"/>
<keyword evidence="1 3" id="KW-0597">Phosphoprotein</keyword>
<dbReference type="PANTHER" id="PTHR45566">
    <property type="entry name" value="HTH-TYPE TRANSCRIPTIONAL REGULATOR YHJB-RELATED"/>
    <property type="match status" value="1"/>
</dbReference>
<dbReference type="EMBL" id="CP013189">
    <property type="protein sequence ID" value="ALO45111.1"/>
    <property type="molecule type" value="Genomic_DNA"/>
</dbReference>
<accession>A0A0S2K9W0</accession>
<dbReference type="InterPro" id="IPR011006">
    <property type="entry name" value="CheY-like_superfamily"/>
</dbReference>
<gene>
    <name evidence="6" type="ORF">PS2015_425</name>
</gene>
<evidence type="ECO:0000256" key="3">
    <source>
        <dbReference type="PROSITE-ProRule" id="PRU00169"/>
    </source>
</evidence>
<proteinExistence type="predicted"/>
<evidence type="ECO:0000256" key="1">
    <source>
        <dbReference type="ARBA" id="ARBA00022553"/>
    </source>
</evidence>
<dbReference type="GO" id="GO:0006355">
    <property type="term" value="P:regulation of DNA-templated transcription"/>
    <property type="evidence" value="ECO:0007669"/>
    <property type="project" value="InterPro"/>
</dbReference>
<dbReference type="Proteomes" id="UP000065641">
    <property type="component" value="Chromosome"/>
</dbReference>
<dbReference type="PROSITE" id="PS50110">
    <property type="entry name" value="RESPONSE_REGULATORY"/>
    <property type="match status" value="1"/>
</dbReference>
<keyword evidence="2 6" id="KW-0238">DNA-binding</keyword>
<dbReference type="Pfam" id="PF00196">
    <property type="entry name" value="GerE"/>
    <property type="match status" value="1"/>
</dbReference>
<dbReference type="Gene3D" id="3.40.50.2300">
    <property type="match status" value="1"/>
</dbReference>
<dbReference type="GO" id="GO:0003677">
    <property type="term" value="F:DNA binding"/>
    <property type="evidence" value="ECO:0007669"/>
    <property type="project" value="UniProtKB-KW"/>
</dbReference>
<dbReference type="PROSITE" id="PS50043">
    <property type="entry name" value="HTH_LUXR_2"/>
    <property type="match status" value="1"/>
</dbReference>
<dbReference type="SUPFAM" id="SSF46894">
    <property type="entry name" value="C-terminal effector domain of the bipartite response regulators"/>
    <property type="match status" value="1"/>
</dbReference>
<dbReference type="OrthoDB" id="9814495at2"/>
<dbReference type="SMART" id="SM00448">
    <property type="entry name" value="REC"/>
    <property type="match status" value="1"/>
</dbReference>
<feature type="modified residue" description="4-aspartylphosphate" evidence="3">
    <location>
        <position position="63"/>
    </location>
</feature>
<dbReference type="SMART" id="SM00421">
    <property type="entry name" value="HTH_LUXR"/>
    <property type="match status" value="1"/>
</dbReference>
<evidence type="ECO:0000259" key="5">
    <source>
        <dbReference type="PROSITE" id="PS50110"/>
    </source>
</evidence>
<dbReference type="KEGG" id="pspi:PS2015_425"/>
<evidence type="ECO:0000313" key="7">
    <source>
        <dbReference type="Proteomes" id="UP000065641"/>
    </source>
</evidence>
<dbReference type="GO" id="GO:0000160">
    <property type="term" value="P:phosphorelay signal transduction system"/>
    <property type="evidence" value="ECO:0007669"/>
    <property type="project" value="InterPro"/>
</dbReference>
<reference evidence="6 7" key="1">
    <citation type="submission" date="2015-11" db="EMBL/GenBank/DDBJ databases">
        <authorList>
            <person name="Zhang Y."/>
            <person name="Guo Z."/>
        </authorList>
    </citation>
    <scope>NUCLEOTIDE SEQUENCE [LARGE SCALE GENOMIC DNA]</scope>
    <source>
        <strain evidence="6 7">KCTC 32221</strain>
    </source>
</reference>
<dbReference type="InterPro" id="IPR016032">
    <property type="entry name" value="Sig_transdc_resp-reg_C-effctor"/>
</dbReference>